<dbReference type="SFLD" id="SFLDS00003">
    <property type="entry name" value="Haloacid_Dehalogenase"/>
    <property type="match status" value="1"/>
</dbReference>
<dbReference type="STRING" id="1168289.GCA_000259075_00373"/>
<dbReference type="PANTHER" id="PTHR43611:SF3">
    <property type="entry name" value="FLAVIN MONONUCLEOTIDE HYDROLASE 1, CHLOROPLATIC"/>
    <property type="match status" value="1"/>
</dbReference>
<organism evidence="1 2">
    <name type="scientific">Marinilabilia salmonicolor</name>
    <dbReference type="NCBI Taxonomy" id="989"/>
    <lineage>
        <taxon>Bacteria</taxon>
        <taxon>Pseudomonadati</taxon>
        <taxon>Bacteroidota</taxon>
        <taxon>Bacteroidia</taxon>
        <taxon>Marinilabiliales</taxon>
        <taxon>Marinilabiliaceae</taxon>
        <taxon>Marinilabilia</taxon>
    </lineage>
</organism>
<dbReference type="PRINTS" id="PR00413">
    <property type="entry name" value="HADHALOGNASE"/>
</dbReference>
<dbReference type="EMBL" id="QPIZ01000027">
    <property type="protein sequence ID" value="RCW29565.1"/>
    <property type="molecule type" value="Genomic_DNA"/>
</dbReference>
<dbReference type="Pfam" id="PF13419">
    <property type="entry name" value="HAD_2"/>
    <property type="match status" value="1"/>
</dbReference>
<dbReference type="CDD" id="cd02603">
    <property type="entry name" value="HAD_sEH-N_like"/>
    <property type="match status" value="1"/>
</dbReference>
<dbReference type="Gene3D" id="3.40.50.1000">
    <property type="entry name" value="HAD superfamily/HAD-like"/>
    <property type="match status" value="1"/>
</dbReference>
<sequence length="206" mass="23757">MSVRNIIFDLGNVLIPLKREAAKDAFSKLLAGEMKGTDVFSFKTLDSFIEFETGKISSAQFLKSIGHFFRPDVTNEDIVDAWNKILGDFPEEHVEMLRDLGKEYRLFVLSNTNEIHAQKYEKEVPGVEHLGDLFEKLYYSHTMRLRKPQPEIYEQVLRENNLNAAETLFADDLAENLETAGRLGIQTLHITPGFDLPEWFRGFSRR</sequence>
<dbReference type="OrthoDB" id="9797415at2"/>
<evidence type="ECO:0000313" key="2">
    <source>
        <dbReference type="Proteomes" id="UP000252733"/>
    </source>
</evidence>
<dbReference type="InterPro" id="IPR023198">
    <property type="entry name" value="PGP-like_dom2"/>
</dbReference>
<dbReference type="InterPro" id="IPR036412">
    <property type="entry name" value="HAD-like_sf"/>
</dbReference>
<dbReference type="AlphaFoldDB" id="A0A2T0XR55"/>
<dbReference type="InterPro" id="IPR023214">
    <property type="entry name" value="HAD_sf"/>
</dbReference>
<comment type="caution">
    <text evidence="1">The sequence shown here is derived from an EMBL/GenBank/DDBJ whole genome shotgun (WGS) entry which is preliminary data.</text>
</comment>
<gene>
    <name evidence="1" type="ORF">DFO77_12758</name>
</gene>
<proteinExistence type="predicted"/>
<dbReference type="InterPro" id="IPR006439">
    <property type="entry name" value="HAD-SF_hydro_IA"/>
</dbReference>
<reference evidence="1 2" key="1">
    <citation type="submission" date="2018-07" db="EMBL/GenBank/DDBJ databases">
        <title>Freshwater and sediment microbial communities from various areas in North America, analyzing microbe dynamics in response to fracking.</title>
        <authorList>
            <person name="Lamendella R."/>
        </authorList>
    </citation>
    <scope>NUCLEOTIDE SEQUENCE [LARGE SCALE GENOMIC DNA]</scope>
    <source>
        <strain evidence="1 2">160A</strain>
    </source>
</reference>
<keyword evidence="2" id="KW-1185">Reference proteome</keyword>
<protein>
    <submittedName>
        <fullName evidence="1">Putative hydrolase of the HAD superfamily</fullName>
    </submittedName>
</protein>
<dbReference type="GO" id="GO:0016787">
    <property type="term" value="F:hydrolase activity"/>
    <property type="evidence" value="ECO:0007669"/>
    <property type="project" value="UniProtKB-KW"/>
</dbReference>
<dbReference type="NCBIfam" id="TIGR01509">
    <property type="entry name" value="HAD-SF-IA-v3"/>
    <property type="match status" value="1"/>
</dbReference>
<dbReference type="Proteomes" id="UP000252733">
    <property type="component" value="Unassembled WGS sequence"/>
</dbReference>
<name>A0A2T0XR55_9BACT</name>
<dbReference type="Gene3D" id="1.10.150.240">
    <property type="entry name" value="Putative phosphatase, domain 2"/>
    <property type="match status" value="1"/>
</dbReference>
<dbReference type="SFLD" id="SFLDG01129">
    <property type="entry name" value="C1.5:_HAD__Beta-PGM__Phosphata"/>
    <property type="match status" value="1"/>
</dbReference>
<accession>A0A2T0XR55</accession>
<keyword evidence="1" id="KW-0378">Hydrolase</keyword>
<dbReference type="PANTHER" id="PTHR43611">
    <property type="entry name" value="ALPHA-D-GLUCOSE 1-PHOSPHATE PHOSPHATASE"/>
    <property type="match status" value="1"/>
</dbReference>
<dbReference type="SUPFAM" id="SSF56784">
    <property type="entry name" value="HAD-like"/>
    <property type="match status" value="1"/>
</dbReference>
<dbReference type="RefSeq" id="WP_106152131.1">
    <property type="nucleotide sequence ID" value="NZ_PVTS01000003.1"/>
</dbReference>
<dbReference type="InterPro" id="IPR041492">
    <property type="entry name" value="HAD_2"/>
</dbReference>
<evidence type="ECO:0000313" key="1">
    <source>
        <dbReference type="EMBL" id="RCW29565.1"/>
    </source>
</evidence>